<dbReference type="PANTHER" id="PTHR26451">
    <property type="entry name" value="G_PROTEIN_RECEP_F1_2 DOMAIN-CONTAINING PROTEIN"/>
    <property type="match status" value="1"/>
</dbReference>
<dbReference type="Gene3D" id="1.20.1070.10">
    <property type="entry name" value="Rhodopsin 7-helix transmembrane proteins"/>
    <property type="match status" value="1"/>
</dbReference>
<evidence type="ECO:0000256" key="3">
    <source>
        <dbReference type="ARBA" id="ARBA00022989"/>
    </source>
</evidence>
<proteinExistence type="predicted"/>
<protein>
    <recommendedName>
        <fullName evidence="6">G-protein coupled receptors family 1 profile domain-containing protein</fullName>
    </recommendedName>
</protein>
<keyword evidence="3 5" id="KW-1133">Transmembrane helix</keyword>
<dbReference type="SUPFAM" id="SSF81321">
    <property type="entry name" value="Family A G protein-coupled receptor-like"/>
    <property type="match status" value="1"/>
</dbReference>
<gene>
    <name evidence="7" type="ORF">WMY93_007911</name>
</gene>
<dbReference type="InterPro" id="IPR017452">
    <property type="entry name" value="GPCR_Rhodpsn_7TM"/>
</dbReference>
<dbReference type="PROSITE" id="PS50262">
    <property type="entry name" value="G_PROTEIN_RECEP_F1_2"/>
    <property type="match status" value="1"/>
</dbReference>
<sequence length="179" mass="20372">MPILSVRDRVDKLLWSLAHPCSDGSGLQRSVCDGVANQYKNMTEQQWITLISFKFAFSALTNLASLMFLVINGIIIYTLCSRPVFVETPRYMLLLNLVVADSIVLFMGQFLYLHSTFLVLLSYPLCGFYVMISYLSSRISPLTLTVMSIERYISVCFPFRHTNIVTMRNTVFAILSVWG</sequence>
<evidence type="ECO:0000256" key="2">
    <source>
        <dbReference type="ARBA" id="ARBA00022692"/>
    </source>
</evidence>
<organism evidence="7 8">
    <name type="scientific">Mugilogobius chulae</name>
    <name type="common">yellowstripe goby</name>
    <dbReference type="NCBI Taxonomy" id="88201"/>
    <lineage>
        <taxon>Eukaryota</taxon>
        <taxon>Metazoa</taxon>
        <taxon>Chordata</taxon>
        <taxon>Craniata</taxon>
        <taxon>Vertebrata</taxon>
        <taxon>Euteleostomi</taxon>
        <taxon>Actinopterygii</taxon>
        <taxon>Neopterygii</taxon>
        <taxon>Teleostei</taxon>
        <taxon>Neoteleostei</taxon>
        <taxon>Acanthomorphata</taxon>
        <taxon>Gobiaria</taxon>
        <taxon>Gobiiformes</taxon>
        <taxon>Gobioidei</taxon>
        <taxon>Gobiidae</taxon>
        <taxon>Gobionellinae</taxon>
        <taxon>Mugilogobius</taxon>
    </lineage>
</organism>
<dbReference type="GO" id="GO:0005549">
    <property type="term" value="F:odorant binding"/>
    <property type="evidence" value="ECO:0007669"/>
    <property type="project" value="TreeGrafter"/>
</dbReference>
<reference evidence="8" key="1">
    <citation type="submission" date="2024-04" db="EMBL/GenBank/DDBJ databases">
        <title>Salinicola lusitanus LLJ914,a marine bacterium isolated from the Okinawa Trough.</title>
        <authorList>
            <person name="Li J."/>
        </authorList>
    </citation>
    <scope>NUCLEOTIDE SEQUENCE [LARGE SCALE GENOMIC DNA]</scope>
</reference>
<dbReference type="Proteomes" id="UP001460270">
    <property type="component" value="Unassembled WGS sequence"/>
</dbReference>
<keyword evidence="4 5" id="KW-0472">Membrane</keyword>
<feature type="transmembrane region" description="Helical" evidence="5">
    <location>
        <begin position="91"/>
        <end position="111"/>
    </location>
</feature>
<dbReference type="PRINTS" id="PR00237">
    <property type="entry name" value="GPCRRHODOPSN"/>
</dbReference>
<evidence type="ECO:0000313" key="8">
    <source>
        <dbReference type="Proteomes" id="UP001460270"/>
    </source>
</evidence>
<name>A0AAW0PED2_9GOBI</name>
<keyword evidence="8" id="KW-1185">Reference proteome</keyword>
<keyword evidence="2 5" id="KW-0812">Transmembrane</keyword>
<evidence type="ECO:0000256" key="1">
    <source>
        <dbReference type="ARBA" id="ARBA00004370"/>
    </source>
</evidence>
<dbReference type="GO" id="GO:0004930">
    <property type="term" value="F:G protein-coupled receptor activity"/>
    <property type="evidence" value="ECO:0007669"/>
    <property type="project" value="InterPro"/>
</dbReference>
<accession>A0AAW0PED2</accession>
<evidence type="ECO:0000256" key="4">
    <source>
        <dbReference type="ARBA" id="ARBA00023136"/>
    </source>
</evidence>
<dbReference type="InterPro" id="IPR000276">
    <property type="entry name" value="GPCR_Rhodpsn"/>
</dbReference>
<evidence type="ECO:0000256" key="5">
    <source>
        <dbReference type="SAM" id="Phobius"/>
    </source>
</evidence>
<dbReference type="GO" id="GO:0016020">
    <property type="term" value="C:membrane"/>
    <property type="evidence" value="ECO:0007669"/>
    <property type="project" value="UniProtKB-SubCell"/>
</dbReference>
<comment type="subcellular location">
    <subcellularLocation>
        <location evidence="1">Membrane</location>
    </subcellularLocation>
</comment>
<dbReference type="AlphaFoldDB" id="A0AAW0PED2"/>
<comment type="caution">
    <text evidence="7">The sequence shown here is derived from an EMBL/GenBank/DDBJ whole genome shotgun (WGS) entry which is preliminary data.</text>
</comment>
<feature type="domain" description="G-protein coupled receptors family 1 profile" evidence="6">
    <location>
        <begin position="71"/>
        <end position="179"/>
    </location>
</feature>
<dbReference type="GO" id="GO:0004984">
    <property type="term" value="F:olfactory receptor activity"/>
    <property type="evidence" value="ECO:0007669"/>
    <property type="project" value="TreeGrafter"/>
</dbReference>
<feature type="transmembrane region" description="Helical" evidence="5">
    <location>
        <begin position="55"/>
        <end position="79"/>
    </location>
</feature>
<dbReference type="PANTHER" id="PTHR26451:SF866">
    <property type="entry name" value="ODORANT RECEPTOR-RELATED"/>
    <property type="match status" value="1"/>
</dbReference>
<feature type="transmembrane region" description="Helical" evidence="5">
    <location>
        <begin position="117"/>
        <end position="135"/>
    </location>
</feature>
<evidence type="ECO:0000313" key="7">
    <source>
        <dbReference type="EMBL" id="KAK7925601.1"/>
    </source>
</evidence>
<dbReference type="Pfam" id="PF00001">
    <property type="entry name" value="7tm_1"/>
    <property type="match status" value="1"/>
</dbReference>
<dbReference type="InterPro" id="IPR052921">
    <property type="entry name" value="GPCR1_Superfamily_Member"/>
</dbReference>
<evidence type="ECO:0000259" key="6">
    <source>
        <dbReference type="PROSITE" id="PS50262"/>
    </source>
</evidence>
<dbReference type="EMBL" id="JBBPFD010000005">
    <property type="protein sequence ID" value="KAK7925601.1"/>
    <property type="molecule type" value="Genomic_DNA"/>
</dbReference>